<reference evidence="8" key="1">
    <citation type="submission" date="2025-08" db="UniProtKB">
        <authorList>
            <consortium name="Ensembl"/>
        </authorList>
    </citation>
    <scope>IDENTIFICATION</scope>
</reference>
<evidence type="ECO:0000313" key="9">
    <source>
        <dbReference type="Proteomes" id="UP000694380"/>
    </source>
</evidence>
<dbReference type="GO" id="GO:0007596">
    <property type="term" value="P:blood coagulation"/>
    <property type="evidence" value="ECO:0007669"/>
    <property type="project" value="InterPro"/>
</dbReference>
<evidence type="ECO:0000256" key="2">
    <source>
        <dbReference type="ARBA" id="ARBA00022525"/>
    </source>
</evidence>
<protein>
    <recommendedName>
        <fullName evidence="7">Fibrinogen C-terminal domain-containing protein</fullName>
    </recommendedName>
</protein>
<dbReference type="Ensembl" id="ENSCPBT00000025518.1">
    <property type="protein sequence ID" value="ENSCPBP00000021667.1"/>
    <property type="gene ID" value="ENSCPBG00000015559.1"/>
</dbReference>
<dbReference type="InterPro" id="IPR002181">
    <property type="entry name" value="Fibrinogen_a/b/g_C_dom"/>
</dbReference>
<organism evidence="8 9">
    <name type="scientific">Chrysemys picta bellii</name>
    <name type="common">Western painted turtle</name>
    <name type="synonym">Emys bellii</name>
    <dbReference type="NCBI Taxonomy" id="8478"/>
    <lineage>
        <taxon>Eukaryota</taxon>
        <taxon>Metazoa</taxon>
        <taxon>Chordata</taxon>
        <taxon>Craniata</taxon>
        <taxon>Vertebrata</taxon>
        <taxon>Euteleostomi</taxon>
        <taxon>Archelosauria</taxon>
        <taxon>Testudinata</taxon>
        <taxon>Testudines</taxon>
        <taxon>Cryptodira</taxon>
        <taxon>Durocryptodira</taxon>
        <taxon>Testudinoidea</taxon>
        <taxon>Emydidae</taxon>
        <taxon>Chrysemys</taxon>
    </lineage>
</organism>
<dbReference type="SMART" id="SM00186">
    <property type="entry name" value="FBG"/>
    <property type="match status" value="1"/>
</dbReference>
<keyword evidence="9" id="KW-1185">Reference proteome</keyword>
<evidence type="ECO:0000256" key="6">
    <source>
        <dbReference type="ARBA" id="ARBA00023180"/>
    </source>
</evidence>
<evidence type="ECO:0000259" key="7">
    <source>
        <dbReference type="PROSITE" id="PS51406"/>
    </source>
</evidence>
<dbReference type="Gene3D" id="4.10.530.10">
    <property type="entry name" value="Gamma-fibrinogen Carboxyl Terminal Fragment, domain 2"/>
    <property type="match status" value="1"/>
</dbReference>
<keyword evidence="3" id="KW-0732">Signal</keyword>
<dbReference type="GeneTree" id="ENSGT00940000163551"/>
<accession>A0A8C3HPZ4</accession>
<name>A0A8C3HPZ4_CHRPI</name>
<keyword evidence="2" id="KW-0964">Secreted</keyword>
<comment type="subcellular location">
    <subcellularLocation>
        <location evidence="1">Secreted</location>
    </subcellularLocation>
</comment>
<dbReference type="SUPFAM" id="SSF56496">
    <property type="entry name" value="Fibrinogen C-terminal domain-like"/>
    <property type="match status" value="1"/>
</dbReference>
<evidence type="ECO:0000256" key="5">
    <source>
        <dbReference type="ARBA" id="ARBA00023157"/>
    </source>
</evidence>
<dbReference type="PANTHER" id="PTHR47221:SF6">
    <property type="entry name" value="FIBRINOGEN ALPHA CHAIN"/>
    <property type="match status" value="1"/>
</dbReference>
<keyword evidence="6" id="KW-0325">Glycoprotein</keyword>
<dbReference type="Proteomes" id="UP000694380">
    <property type="component" value="Unplaced"/>
</dbReference>
<reference evidence="8" key="2">
    <citation type="submission" date="2025-09" db="UniProtKB">
        <authorList>
            <consortium name="Ensembl"/>
        </authorList>
    </citation>
    <scope>IDENTIFICATION</scope>
</reference>
<evidence type="ECO:0000256" key="4">
    <source>
        <dbReference type="ARBA" id="ARBA00023054"/>
    </source>
</evidence>
<keyword evidence="4" id="KW-0175">Coiled coil</keyword>
<dbReference type="GO" id="GO:0005576">
    <property type="term" value="C:extracellular region"/>
    <property type="evidence" value="ECO:0007669"/>
    <property type="project" value="UniProtKB-SubCell"/>
</dbReference>
<dbReference type="CDD" id="cd00087">
    <property type="entry name" value="FReD"/>
    <property type="match status" value="1"/>
</dbReference>
<dbReference type="InterPro" id="IPR014716">
    <property type="entry name" value="Fibrinogen_a/b/g_C_1"/>
</dbReference>
<dbReference type="AlphaFoldDB" id="A0A8C3HPZ4"/>
<evidence type="ECO:0000256" key="3">
    <source>
        <dbReference type="ARBA" id="ARBA00022729"/>
    </source>
</evidence>
<proteinExistence type="predicted"/>
<dbReference type="PROSITE" id="PS51406">
    <property type="entry name" value="FIBRINOGEN_C_2"/>
    <property type="match status" value="1"/>
</dbReference>
<evidence type="ECO:0000256" key="1">
    <source>
        <dbReference type="ARBA" id="ARBA00004613"/>
    </source>
</evidence>
<feature type="domain" description="Fibrinogen C-terminal" evidence="7">
    <location>
        <begin position="1"/>
        <end position="170"/>
    </location>
</feature>
<keyword evidence="5" id="KW-1015">Disulfide bond</keyword>
<dbReference type="Gene3D" id="3.90.215.10">
    <property type="entry name" value="Gamma Fibrinogen, chain A, domain 1"/>
    <property type="match status" value="1"/>
</dbReference>
<evidence type="ECO:0000313" key="8">
    <source>
        <dbReference type="Ensembl" id="ENSCPBP00000021667.1"/>
    </source>
</evidence>
<dbReference type="Pfam" id="PF00147">
    <property type="entry name" value="Fibrinogen_C"/>
    <property type="match status" value="1"/>
</dbReference>
<dbReference type="PANTHER" id="PTHR47221">
    <property type="entry name" value="FIBRINOGEN ALPHA CHAIN"/>
    <property type="match status" value="1"/>
</dbReference>
<dbReference type="InterPro" id="IPR036056">
    <property type="entry name" value="Fibrinogen-like_C"/>
</dbReference>
<sequence>VQVIQPAGSPPRVLWCDMDTEGKGWTVVQRKSYNTELTWKESWSTYKYGFGNMQQDYWLGNEYLSLLTRQNIYKVRFVVEDKSNNTRYAEYDIFSVEDEPSGYPLRLGRYSGDGKDYLTTYHSGLGGIHDNMKFSTSDKDQDQTSGNCASSYGGWWYDKCQNVLLNGKGYCDGLDHRNPLGSCHPMCKDYPCFCFPCQLRPPAPCLAEPDTPVWCLELEFVWRETAKEPYQPRAESTWEPASVGRVWYSLPSDKAVPWTCHPMETGTIPSEVTPGVARAGQGTACSPGALGLSGVRGASRAGCTLKQRRQLGGGRGIGCFAIVLDQLNLKILSKEIQMYTSDWGTCTHRHTHTHMCTHSCAHKRTHIRTHMYTYTYIQT</sequence>
<dbReference type="InterPro" id="IPR037579">
    <property type="entry name" value="FIB_ANG-like"/>
</dbReference>